<dbReference type="RefSeq" id="WP_238203962.1">
    <property type="nucleotide sequence ID" value="NZ_JBHTND010000018.1"/>
</dbReference>
<sequence length="114" mass="12413">MTFQPFDKIPAFDKSGVDSMMKSVSLVSKTNQTAGLEMADFAKQSFELGTATMKKLAEAKSPQVAMEIQAEFMKASYERMVAQAKLVGGLYSELAKEIGKPLQELTKTNLPVAS</sequence>
<dbReference type="Proteomes" id="UP001597176">
    <property type="component" value="Unassembled WGS sequence"/>
</dbReference>
<evidence type="ECO:0000259" key="1">
    <source>
        <dbReference type="Pfam" id="PF09361"/>
    </source>
</evidence>
<reference evidence="3" key="1">
    <citation type="journal article" date="2019" name="Int. J. Syst. Evol. Microbiol.">
        <title>The Global Catalogue of Microorganisms (GCM) 10K type strain sequencing project: providing services to taxonomists for standard genome sequencing and annotation.</title>
        <authorList>
            <consortium name="The Broad Institute Genomics Platform"/>
            <consortium name="The Broad Institute Genome Sequencing Center for Infectious Disease"/>
            <person name="Wu L."/>
            <person name="Ma J."/>
        </authorList>
    </citation>
    <scope>NUCLEOTIDE SEQUENCE [LARGE SCALE GENOMIC DNA]</scope>
    <source>
        <strain evidence="3">CCUG 56108</strain>
    </source>
</reference>
<feature type="domain" description="Phasin" evidence="1">
    <location>
        <begin position="10"/>
        <end position="104"/>
    </location>
</feature>
<evidence type="ECO:0000313" key="2">
    <source>
        <dbReference type="EMBL" id="MFD1302675.1"/>
    </source>
</evidence>
<organism evidence="2 3">
    <name type="scientific">Methylobacterium marchantiae</name>
    <dbReference type="NCBI Taxonomy" id="600331"/>
    <lineage>
        <taxon>Bacteria</taxon>
        <taxon>Pseudomonadati</taxon>
        <taxon>Pseudomonadota</taxon>
        <taxon>Alphaproteobacteria</taxon>
        <taxon>Hyphomicrobiales</taxon>
        <taxon>Methylobacteriaceae</taxon>
        <taxon>Methylobacterium</taxon>
    </lineage>
</organism>
<dbReference type="InterPro" id="IPR018968">
    <property type="entry name" value="Phasin"/>
</dbReference>
<dbReference type="EMBL" id="JBHTND010000018">
    <property type="protein sequence ID" value="MFD1302675.1"/>
    <property type="molecule type" value="Genomic_DNA"/>
</dbReference>
<comment type="caution">
    <text evidence="2">The sequence shown here is derived from an EMBL/GenBank/DDBJ whole genome shotgun (WGS) entry which is preliminary data.</text>
</comment>
<gene>
    <name evidence="2" type="ORF">ACFQ4G_13950</name>
</gene>
<keyword evidence="3" id="KW-1185">Reference proteome</keyword>
<protein>
    <submittedName>
        <fullName evidence="2">Phasin family protein</fullName>
    </submittedName>
</protein>
<proteinExistence type="predicted"/>
<accession>A0ABW3X0P0</accession>
<name>A0ABW3X0P0_9HYPH</name>
<dbReference type="Pfam" id="PF09361">
    <property type="entry name" value="Phasin_2"/>
    <property type="match status" value="1"/>
</dbReference>
<evidence type="ECO:0000313" key="3">
    <source>
        <dbReference type="Proteomes" id="UP001597176"/>
    </source>
</evidence>